<dbReference type="InterPro" id="IPR037121">
    <property type="entry name" value="Ribosomal_bL25_C"/>
</dbReference>
<keyword evidence="11" id="KW-1185">Reference proteome</keyword>
<proteinExistence type="inferred from homology"/>
<dbReference type="InterPro" id="IPR020930">
    <property type="entry name" value="Ribosomal_uL5_bac-type"/>
</dbReference>
<dbReference type="PANTHER" id="PTHR33284">
    <property type="entry name" value="RIBOSOMAL PROTEIN L25/GLN-TRNA SYNTHETASE, ANTI-CODON-BINDING DOMAIN-CONTAINING PROTEIN"/>
    <property type="match status" value="1"/>
</dbReference>
<dbReference type="Gene3D" id="2.170.120.20">
    <property type="entry name" value="Ribosomal protein L25, beta domain"/>
    <property type="match status" value="1"/>
</dbReference>
<dbReference type="Pfam" id="PF14693">
    <property type="entry name" value="Ribosomal_TL5_C"/>
    <property type="match status" value="1"/>
</dbReference>
<dbReference type="InterPro" id="IPR020057">
    <property type="entry name" value="Ribosomal_bL25_b-dom"/>
</dbReference>
<dbReference type="SUPFAM" id="SSF50715">
    <property type="entry name" value="Ribosomal protein L25-like"/>
    <property type="match status" value="1"/>
</dbReference>
<feature type="compositionally biased region" description="Acidic residues" evidence="6">
    <location>
        <begin position="186"/>
        <end position="200"/>
    </location>
</feature>
<evidence type="ECO:0000256" key="4">
    <source>
        <dbReference type="ARBA" id="ARBA00023274"/>
    </source>
</evidence>
<dbReference type="GO" id="GO:0022625">
    <property type="term" value="C:cytosolic large ribosomal subunit"/>
    <property type="evidence" value="ECO:0007669"/>
    <property type="project" value="TreeGrafter"/>
</dbReference>
<evidence type="ECO:0000259" key="8">
    <source>
        <dbReference type="Pfam" id="PF14693"/>
    </source>
</evidence>
<dbReference type="Pfam" id="PF01386">
    <property type="entry name" value="Ribosomal_L25p"/>
    <property type="match status" value="1"/>
</dbReference>
<keyword evidence="3 5" id="KW-0689">Ribosomal protein</keyword>
<evidence type="ECO:0000313" key="9">
    <source>
        <dbReference type="EMBL" id="KGA96067.1"/>
    </source>
</evidence>
<comment type="similarity">
    <text evidence="5">Belongs to the bacterial ribosomal protein bL25 family. CTC subfamily.</text>
</comment>
<dbReference type="InterPro" id="IPR029751">
    <property type="entry name" value="Ribosomal_L25_dom"/>
</dbReference>
<evidence type="ECO:0000256" key="5">
    <source>
        <dbReference type="HAMAP-Rule" id="MF_01334"/>
    </source>
</evidence>
<dbReference type="EMBL" id="ALPT02000082">
    <property type="protein sequence ID" value="KGA96067.1"/>
    <property type="molecule type" value="Genomic_DNA"/>
</dbReference>
<comment type="function">
    <text evidence="5">This is one of the proteins that binds to the 5S RNA in the ribosome where it forms part of the central protuberance.</text>
</comment>
<dbReference type="RefSeq" id="WP_003322527.1">
    <property type="nucleotide sequence ID" value="NZ_ALPT02000082.1"/>
</dbReference>
<dbReference type="NCBIfam" id="NF004133">
    <property type="entry name" value="PRK05618.2-4"/>
    <property type="match status" value="1"/>
</dbReference>
<sequence length="208" mass="22827">MATVLKANRRENLQGSTTRKLRKEGFLPGVLYGNKIDSQPVSVESVDFLKTVREVGKNGIFSLDVDGGKKHQVMLYDLQTDPIKNEFVHADFFEVDMTSEIEAEVSIHLIGDSPGANAGGIVAHMMHTVVVHCLPSDIPENIEVDISSLHIGDAIQIADIRERVSVDIKNEDEETIVTVQAPAAEVDPDEPVEAEAEPEVINEKSEDE</sequence>
<accession>A0A094YRF3</accession>
<dbReference type="NCBIfam" id="TIGR00731">
    <property type="entry name" value="bL25_bact_ctc"/>
    <property type="match status" value="1"/>
</dbReference>
<evidence type="ECO:0000256" key="1">
    <source>
        <dbReference type="ARBA" id="ARBA00022730"/>
    </source>
</evidence>
<evidence type="ECO:0000256" key="2">
    <source>
        <dbReference type="ARBA" id="ARBA00022884"/>
    </source>
</evidence>
<keyword evidence="1 5" id="KW-0699">rRNA-binding</keyword>
<dbReference type="STRING" id="1218173.BALCAV_0218450"/>
<dbReference type="Proteomes" id="UP000002754">
    <property type="component" value="Unassembled WGS sequence"/>
</dbReference>
<feature type="region of interest" description="Disordered" evidence="6">
    <location>
        <begin position="182"/>
        <end position="208"/>
    </location>
</feature>
<organism evidence="9 11">
    <name type="scientific">Alkalihalobacillus alcalophilus ATCC 27647 = CGMCC 1.3604</name>
    <dbReference type="NCBI Taxonomy" id="1218173"/>
    <lineage>
        <taxon>Bacteria</taxon>
        <taxon>Bacillati</taxon>
        <taxon>Bacillota</taxon>
        <taxon>Bacilli</taxon>
        <taxon>Bacillales</taxon>
        <taxon>Bacillaceae</taxon>
        <taxon>Alkalihalobacillus</taxon>
    </lineage>
</organism>
<keyword evidence="2 5" id="KW-0694">RNA-binding</keyword>
<dbReference type="PANTHER" id="PTHR33284:SF1">
    <property type="entry name" value="RIBOSOMAL PROTEIN L25_GLN-TRNA SYNTHETASE, ANTI-CODON-BINDING DOMAIN-CONTAINING PROTEIN"/>
    <property type="match status" value="1"/>
</dbReference>
<evidence type="ECO:0000256" key="6">
    <source>
        <dbReference type="SAM" id="MobiDB-lite"/>
    </source>
</evidence>
<reference evidence="9 11" key="1">
    <citation type="journal article" date="2014" name="Genome Announc.">
        <title>Draft Genome Sequence of Bacillus alcalophilus AV1934, a Classic Alkaliphile Isolated from Human Feces in 1934.</title>
        <authorList>
            <person name="Attie O."/>
            <person name="Jayaprakash A."/>
            <person name="Shah H."/>
            <person name="Paulsen I.T."/>
            <person name="Morino M."/>
            <person name="Takahashi Y."/>
            <person name="Narumi I."/>
            <person name="Sachidanandam R."/>
            <person name="Satoh K."/>
            <person name="Ito M."/>
            <person name="Krulwich T.A."/>
        </authorList>
    </citation>
    <scope>NUCLEOTIDE SEQUENCE [LARGE SCALE GENOMIC DNA]</scope>
    <source>
        <strain evidence="9 11">AV1934</strain>
    </source>
</reference>
<dbReference type="GO" id="GO:0006412">
    <property type="term" value="P:translation"/>
    <property type="evidence" value="ECO:0007669"/>
    <property type="project" value="UniProtKB-UniRule"/>
</dbReference>
<evidence type="ECO:0000313" key="12">
    <source>
        <dbReference type="Proteomes" id="UP000297014"/>
    </source>
</evidence>
<dbReference type="InterPro" id="IPR020056">
    <property type="entry name" value="Rbsml_bL25/Gln-tRNA_synth_N"/>
</dbReference>
<dbReference type="eggNOG" id="COG1825">
    <property type="taxonomic scope" value="Bacteria"/>
</dbReference>
<dbReference type="CDD" id="cd00495">
    <property type="entry name" value="Ribosomal_L25_TL5_CTC"/>
    <property type="match status" value="1"/>
</dbReference>
<dbReference type="HAMAP" id="MF_01334">
    <property type="entry name" value="Ribosomal_bL25_CTC"/>
    <property type="match status" value="1"/>
</dbReference>
<dbReference type="AlphaFoldDB" id="A0A094YRF3"/>
<dbReference type="Proteomes" id="UP000297014">
    <property type="component" value="Unassembled WGS sequence"/>
</dbReference>
<dbReference type="InterPro" id="IPR001021">
    <property type="entry name" value="Ribosomal_bL25_long"/>
</dbReference>
<keyword evidence="4 5" id="KW-0687">Ribonucleoprotein</keyword>
<protein>
    <recommendedName>
        <fullName evidence="5">Large ribosomal subunit protein bL25</fullName>
    </recommendedName>
    <alternativeName>
        <fullName evidence="5">General stress protein CTC</fullName>
    </alternativeName>
</protein>
<feature type="domain" description="Large ribosomal subunit protein bL25 L25" evidence="7">
    <location>
        <begin position="5"/>
        <end position="92"/>
    </location>
</feature>
<evidence type="ECO:0000313" key="10">
    <source>
        <dbReference type="EMBL" id="THG90067.1"/>
    </source>
</evidence>
<evidence type="ECO:0000259" key="7">
    <source>
        <dbReference type="Pfam" id="PF01386"/>
    </source>
</evidence>
<dbReference type="InterPro" id="IPR011035">
    <property type="entry name" value="Ribosomal_bL25/Gln-tRNA_synth"/>
</dbReference>
<reference evidence="10 12" key="2">
    <citation type="submission" date="2014-01" db="EMBL/GenBank/DDBJ databases">
        <title>Draft genome sequencing of Bacillus alcalophilus CGMCC 1.3604.</title>
        <authorList>
            <person name="Yang J."/>
            <person name="Diao L."/>
            <person name="Yang S."/>
        </authorList>
    </citation>
    <scope>NUCLEOTIDE SEQUENCE [LARGE SCALE GENOMIC DNA]</scope>
    <source>
        <strain evidence="10 12">CGMCC 1.3604</strain>
    </source>
</reference>
<feature type="domain" description="Large ribosomal subunit protein bL25 beta" evidence="8">
    <location>
        <begin position="100"/>
        <end position="182"/>
    </location>
</feature>
<evidence type="ECO:0000313" key="11">
    <source>
        <dbReference type="Proteomes" id="UP000002754"/>
    </source>
</evidence>
<gene>
    <name evidence="5" type="primary">rplY</name>
    <name evidence="5" type="synonym">ctc</name>
    <name evidence="10" type="ORF">AJ85_13485</name>
    <name evidence="9" type="ORF">BALCAV_0218450</name>
</gene>
<dbReference type="OrthoDB" id="9790002at2"/>
<name>A0A094YRF3_ALKAL</name>
<comment type="subunit">
    <text evidence="5">Part of the 50S ribosomal subunit; part of the 5S rRNA/L5/L18/L25 subcomplex. Contacts the 5S rRNA. Binds to the 5S rRNA independently of L5 and L18.</text>
</comment>
<evidence type="ECO:0000256" key="3">
    <source>
        <dbReference type="ARBA" id="ARBA00022980"/>
    </source>
</evidence>
<dbReference type="Gene3D" id="2.40.240.10">
    <property type="entry name" value="Ribosomal Protein L25, Chain P"/>
    <property type="match status" value="1"/>
</dbReference>
<comment type="caution">
    <text evidence="9">The sequence shown here is derived from an EMBL/GenBank/DDBJ whole genome shotgun (WGS) entry which is preliminary data.</text>
</comment>
<dbReference type="GO" id="GO:0003735">
    <property type="term" value="F:structural constituent of ribosome"/>
    <property type="evidence" value="ECO:0007669"/>
    <property type="project" value="InterPro"/>
</dbReference>
<dbReference type="GO" id="GO:0008097">
    <property type="term" value="F:5S rRNA binding"/>
    <property type="evidence" value="ECO:0007669"/>
    <property type="project" value="InterPro"/>
</dbReference>
<dbReference type="EMBL" id="JALP01000177">
    <property type="protein sequence ID" value="THG90067.1"/>
    <property type="molecule type" value="Genomic_DNA"/>
</dbReference>